<name>W7S428_LYSSH</name>
<dbReference type="PROSITE" id="PS51118">
    <property type="entry name" value="HTH_HXLR"/>
    <property type="match status" value="1"/>
</dbReference>
<dbReference type="AlphaFoldDB" id="W7S428"/>
<evidence type="ECO:0000313" key="5">
    <source>
        <dbReference type="EMBL" id="EWH34385.1"/>
    </source>
</evidence>
<reference evidence="5 6" key="1">
    <citation type="journal article" date="2015" name="Stand. Genomic Sci.">
        <title>Genome sequence and description of the mosquitocidal and heavy metal tolerant strain Lysinibacillus sphaericus CBAM5.</title>
        <authorList>
            <person name="Pena-Montenegro T.D."/>
            <person name="Lozano L."/>
            <person name="Dussan J."/>
        </authorList>
    </citation>
    <scope>NUCLEOTIDE SEQUENCE [LARGE SCALE GENOMIC DNA]</scope>
    <source>
        <strain evidence="5">CBAM5</strain>
    </source>
</reference>
<dbReference type="InterPro" id="IPR036390">
    <property type="entry name" value="WH_DNA-bd_sf"/>
</dbReference>
<dbReference type="Proteomes" id="UP000023555">
    <property type="component" value="Unassembled WGS sequence"/>
</dbReference>
<dbReference type="EMBL" id="AYKQ01000007">
    <property type="protein sequence ID" value="EWH34385.1"/>
    <property type="molecule type" value="Genomic_DNA"/>
</dbReference>
<evidence type="ECO:0000259" key="4">
    <source>
        <dbReference type="PROSITE" id="PS51118"/>
    </source>
</evidence>
<comment type="caution">
    <text evidence="5">The sequence shown here is derived from an EMBL/GenBank/DDBJ whole genome shotgun (WGS) entry which is preliminary data.</text>
</comment>
<keyword evidence="3" id="KW-0804">Transcription</keyword>
<dbReference type="InterPro" id="IPR002577">
    <property type="entry name" value="HTH_HxlR"/>
</dbReference>
<keyword evidence="1" id="KW-0805">Transcription regulation</keyword>
<protein>
    <submittedName>
        <fullName evidence="5">MarR family transcriptional regulator</fullName>
    </submittedName>
</protein>
<evidence type="ECO:0000313" key="6">
    <source>
        <dbReference type="Proteomes" id="UP000023555"/>
    </source>
</evidence>
<dbReference type="Pfam" id="PF01638">
    <property type="entry name" value="HxlR"/>
    <property type="match status" value="1"/>
</dbReference>
<proteinExistence type="predicted"/>
<dbReference type="PANTHER" id="PTHR33204:SF1">
    <property type="entry name" value="TRANSCRIPTIONAL REGULATOR, MARR FAMILY"/>
    <property type="match status" value="1"/>
</dbReference>
<dbReference type="SUPFAM" id="SSF46785">
    <property type="entry name" value="Winged helix' DNA-binding domain"/>
    <property type="match status" value="1"/>
</dbReference>
<evidence type="ECO:0000256" key="1">
    <source>
        <dbReference type="ARBA" id="ARBA00023015"/>
    </source>
</evidence>
<dbReference type="PANTHER" id="PTHR33204">
    <property type="entry name" value="TRANSCRIPTIONAL REGULATOR, MARR FAMILY"/>
    <property type="match status" value="1"/>
</dbReference>
<evidence type="ECO:0000256" key="3">
    <source>
        <dbReference type="ARBA" id="ARBA00023163"/>
    </source>
</evidence>
<sequence length="111" mass="12910">MEACNVDQKKICPRFEKALKILNHRWNTLLIFQLLDGPQRYSVIKNQLNISSRVLTERLKELETEEIVLRTVIPSTPVVIEYELTEKGYALAPVLKAIEQWSSEWVAITEK</sequence>
<feature type="domain" description="HTH hxlR-type" evidence="4">
    <location>
        <begin position="12"/>
        <end position="110"/>
    </location>
</feature>
<gene>
    <name evidence="5" type="ORF">P799_02245</name>
</gene>
<keyword evidence="2" id="KW-0238">DNA-binding</keyword>
<dbReference type="Gene3D" id="1.10.10.10">
    <property type="entry name" value="Winged helix-like DNA-binding domain superfamily/Winged helix DNA-binding domain"/>
    <property type="match status" value="1"/>
</dbReference>
<organism evidence="5 6">
    <name type="scientific">Lysinibacillus sphaericus CBAM5</name>
    <dbReference type="NCBI Taxonomy" id="1400869"/>
    <lineage>
        <taxon>Bacteria</taxon>
        <taxon>Bacillati</taxon>
        <taxon>Bacillota</taxon>
        <taxon>Bacilli</taxon>
        <taxon>Bacillales</taxon>
        <taxon>Bacillaceae</taxon>
        <taxon>Lysinibacillus</taxon>
    </lineage>
</organism>
<accession>W7S428</accession>
<dbReference type="HOGENOM" id="CLU_111585_5_3_9"/>
<dbReference type="GO" id="GO:0003677">
    <property type="term" value="F:DNA binding"/>
    <property type="evidence" value="ECO:0007669"/>
    <property type="project" value="UniProtKB-KW"/>
</dbReference>
<dbReference type="InterPro" id="IPR036388">
    <property type="entry name" value="WH-like_DNA-bd_sf"/>
</dbReference>
<evidence type="ECO:0000256" key="2">
    <source>
        <dbReference type="ARBA" id="ARBA00023125"/>
    </source>
</evidence>